<dbReference type="EMBL" id="CP018145">
    <property type="protein sequence ID" value="ASJ53315.1"/>
    <property type="molecule type" value="Genomic_DNA"/>
</dbReference>
<evidence type="ECO:0008006" key="5">
    <source>
        <dbReference type="Google" id="ProtNLM"/>
    </source>
</evidence>
<sequence>MKFRLAFILALALILPACSETANTPEVPLPAYVLAIDRFDESTGMWMVILATESNDEKELRALVENTRTLAKDKKEEVNSVSVTIIKPDGRIPSTITAFGRIALTSKGMEQTGLSSTSEMVFEYRNAPAASPEKPPTTPAKETAK</sequence>
<dbReference type="AlphaFoldDB" id="A0A220MEG9"/>
<gene>
    <name evidence="3" type="ORF">BP422_06965</name>
</gene>
<feature type="chain" id="PRO_5012035936" description="Lipoprotein" evidence="2">
    <location>
        <begin position="23"/>
        <end position="145"/>
    </location>
</feature>
<reference evidence="3 4" key="1">
    <citation type="submission" date="2016-11" db="EMBL/GenBank/DDBJ databases">
        <authorList>
            <person name="Jaros S."/>
            <person name="Januszkiewicz K."/>
            <person name="Wedrychowicz H."/>
        </authorList>
    </citation>
    <scope>NUCLEOTIDE SEQUENCE [LARGE SCALE GENOMIC DNA]</scope>
    <source>
        <strain evidence="3 4">NF2</strain>
    </source>
</reference>
<dbReference type="Proteomes" id="UP000197781">
    <property type="component" value="Chromosome"/>
</dbReference>
<name>A0A220MEG9_9BACL</name>
<dbReference type="KEGG" id="bfm:BP422_06965"/>
<evidence type="ECO:0000313" key="4">
    <source>
        <dbReference type="Proteomes" id="UP000197781"/>
    </source>
</evidence>
<accession>A0A220MEG9</accession>
<protein>
    <recommendedName>
        <fullName evidence="5">Lipoprotein</fullName>
    </recommendedName>
</protein>
<feature type="signal peptide" evidence="2">
    <location>
        <begin position="1"/>
        <end position="22"/>
    </location>
</feature>
<keyword evidence="2" id="KW-0732">Signal</keyword>
<proteinExistence type="predicted"/>
<evidence type="ECO:0000313" key="3">
    <source>
        <dbReference type="EMBL" id="ASJ53315.1"/>
    </source>
</evidence>
<evidence type="ECO:0000256" key="1">
    <source>
        <dbReference type="SAM" id="MobiDB-lite"/>
    </source>
</evidence>
<dbReference type="RefSeq" id="WP_088907142.1">
    <property type="nucleotide sequence ID" value="NZ_CP018145.1"/>
</dbReference>
<organism evidence="3 4">
    <name type="scientific">Brevibacillus formosus</name>
    <dbReference type="NCBI Taxonomy" id="54913"/>
    <lineage>
        <taxon>Bacteria</taxon>
        <taxon>Bacillati</taxon>
        <taxon>Bacillota</taxon>
        <taxon>Bacilli</taxon>
        <taxon>Bacillales</taxon>
        <taxon>Paenibacillaceae</taxon>
        <taxon>Brevibacillus</taxon>
    </lineage>
</organism>
<feature type="region of interest" description="Disordered" evidence="1">
    <location>
        <begin position="125"/>
        <end position="145"/>
    </location>
</feature>
<evidence type="ECO:0000256" key="2">
    <source>
        <dbReference type="SAM" id="SignalP"/>
    </source>
</evidence>